<reference evidence="2 3" key="1">
    <citation type="submission" date="2018-06" db="EMBL/GenBank/DDBJ databases">
        <authorList>
            <consortium name="Pathogen Informatics"/>
            <person name="Doyle S."/>
        </authorList>
    </citation>
    <scope>NUCLEOTIDE SEQUENCE [LARGE SCALE GENOMIC DNA]</scope>
    <source>
        <strain evidence="2 3">NCTC11801</strain>
    </source>
</reference>
<dbReference type="InterPro" id="IPR001387">
    <property type="entry name" value="Cro/C1-type_HTH"/>
</dbReference>
<dbReference type="Proteomes" id="UP000254208">
    <property type="component" value="Unassembled WGS sequence"/>
</dbReference>
<dbReference type="GeneID" id="93673666"/>
<dbReference type="Pfam" id="PF01381">
    <property type="entry name" value="HTH_3"/>
    <property type="match status" value="1"/>
</dbReference>
<dbReference type="Gene3D" id="1.10.260.40">
    <property type="entry name" value="lambda repressor-like DNA-binding domains"/>
    <property type="match status" value="1"/>
</dbReference>
<feature type="domain" description="HTH cro/C1-type" evidence="1">
    <location>
        <begin position="15"/>
        <end position="70"/>
    </location>
</feature>
<dbReference type="SUPFAM" id="SSF47413">
    <property type="entry name" value="lambda repressor-like DNA-binding domains"/>
    <property type="match status" value="1"/>
</dbReference>
<evidence type="ECO:0000313" key="3">
    <source>
        <dbReference type="Proteomes" id="UP000254208"/>
    </source>
</evidence>
<name>A0A379FTC3_PRORE</name>
<dbReference type="EMBL" id="UGTZ01000001">
    <property type="protein sequence ID" value="SUC31887.1"/>
    <property type="molecule type" value="Genomic_DNA"/>
</dbReference>
<dbReference type="InterPro" id="IPR010982">
    <property type="entry name" value="Lambda_DNA-bd_dom_sf"/>
</dbReference>
<accession>A0A379FTC3</accession>
<evidence type="ECO:0000259" key="1">
    <source>
        <dbReference type="PROSITE" id="PS50943"/>
    </source>
</evidence>
<gene>
    <name evidence="2" type="ORF">NCTC11801_02855</name>
</gene>
<dbReference type="PROSITE" id="PS50943">
    <property type="entry name" value="HTH_CROC1"/>
    <property type="match status" value="1"/>
</dbReference>
<evidence type="ECO:0000313" key="2">
    <source>
        <dbReference type="EMBL" id="SUC31887.1"/>
    </source>
</evidence>
<dbReference type="SMART" id="SM00530">
    <property type="entry name" value="HTH_XRE"/>
    <property type="match status" value="1"/>
</dbReference>
<dbReference type="AlphaFoldDB" id="A0A379FTC3"/>
<dbReference type="GO" id="GO:0003677">
    <property type="term" value="F:DNA binding"/>
    <property type="evidence" value="ECO:0007669"/>
    <property type="project" value="InterPro"/>
</dbReference>
<organism evidence="2 3">
    <name type="scientific">Providencia rettgeri</name>
    <dbReference type="NCBI Taxonomy" id="587"/>
    <lineage>
        <taxon>Bacteria</taxon>
        <taxon>Pseudomonadati</taxon>
        <taxon>Pseudomonadota</taxon>
        <taxon>Gammaproteobacteria</taxon>
        <taxon>Enterobacterales</taxon>
        <taxon>Morganellaceae</taxon>
        <taxon>Providencia</taxon>
    </lineage>
</organism>
<sequence length="88" mass="9927">MDNQNSISNHIACSLRQLRINAGLSVFELSRMAGIESEQQLYRYEYEIDKIGIAETVAILKVLNVDIESFFSNLDEDKTIIVCSGDIN</sequence>
<protein>
    <recommendedName>
        <fullName evidence="1">HTH cro/C1-type domain-containing protein</fullName>
    </recommendedName>
</protein>
<proteinExistence type="predicted"/>
<dbReference type="RefSeq" id="WP_115167451.1">
    <property type="nucleotide sequence ID" value="NZ_ABEXOC020000048.1"/>
</dbReference>
<dbReference type="CDD" id="cd00093">
    <property type="entry name" value="HTH_XRE"/>
    <property type="match status" value="1"/>
</dbReference>